<comment type="caution">
    <text evidence="2">The sequence shown here is derived from an EMBL/GenBank/DDBJ whole genome shotgun (WGS) entry which is preliminary data.</text>
</comment>
<evidence type="ECO:0000313" key="3">
    <source>
        <dbReference type="Proteomes" id="UP000573603"/>
    </source>
</evidence>
<dbReference type="Proteomes" id="UP000573603">
    <property type="component" value="Unassembled WGS sequence"/>
</dbReference>
<sequence length="162" mass="17332">MCSLSPDNEGLDETIRSTDLDIDESYDKASRFSPSGQLTPGSGGDSDCGPFGDVPAAVPPLEHPGEDYTVDSLFREPTWGSDNGTSADEIVESVQRSVHFESDALSPEHDLPPSVPGTMIITGHGDESIEISNIRQGDNAVFFFGSDISEDLMETLLAHRSS</sequence>
<proteinExistence type="predicted"/>
<reference evidence="2 3" key="1">
    <citation type="journal article" date="2020" name="BMC Genomics">
        <title>Correction to: Identification and distribution of gene clusters required for synthesis of sphingolipid metabolism inhibitors in diverse species of the filamentous fungus Fusarium.</title>
        <authorList>
            <person name="Kim H.S."/>
            <person name="Lohmar J.M."/>
            <person name="Busman M."/>
            <person name="Brown D.W."/>
            <person name="Naumann T.A."/>
            <person name="Divon H.H."/>
            <person name="Lysoe E."/>
            <person name="Uhlig S."/>
            <person name="Proctor R.H."/>
        </authorList>
    </citation>
    <scope>NUCLEOTIDE SEQUENCE [LARGE SCALE GENOMIC DNA]</scope>
    <source>
        <strain evidence="2 3">NRRL 25214</strain>
    </source>
</reference>
<organism evidence="2 3">
    <name type="scientific">Fusarium anthophilum</name>
    <dbReference type="NCBI Taxonomy" id="48485"/>
    <lineage>
        <taxon>Eukaryota</taxon>
        <taxon>Fungi</taxon>
        <taxon>Dikarya</taxon>
        <taxon>Ascomycota</taxon>
        <taxon>Pezizomycotina</taxon>
        <taxon>Sordariomycetes</taxon>
        <taxon>Hypocreomycetidae</taxon>
        <taxon>Hypocreales</taxon>
        <taxon>Nectriaceae</taxon>
        <taxon>Fusarium</taxon>
        <taxon>Fusarium fujikuroi species complex</taxon>
    </lineage>
</organism>
<evidence type="ECO:0000313" key="2">
    <source>
        <dbReference type="EMBL" id="KAF5234157.1"/>
    </source>
</evidence>
<dbReference type="AlphaFoldDB" id="A0A8H5DSN5"/>
<gene>
    <name evidence="2" type="ORF">FANTH_12259</name>
</gene>
<name>A0A8H5DSN5_9HYPO</name>
<accession>A0A8H5DSN5</accession>
<evidence type="ECO:0000256" key="1">
    <source>
        <dbReference type="SAM" id="MobiDB-lite"/>
    </source>
</evidence>
<feature type="region of interest" description="Disordered" evidence="1">
    <location>
        <begin position="1"/>
        <end position="64"/>
    </location>
</feature>
<keyword evidence="3" id="KW-1185">Reference proteome</keyword>
<dbReference type="EMBL" id="JABEVY010000395">
    <property type="protein sequence ID" value="KAF5234157.1"/>
    <property type="molecule type" value="Genomic_DNA"/>
</dbReference>
<protein>
    <submittedName>
        <fullName evidence="2">Uncharacterized protein</fullName>
    </submittedName>
</protein>
<feature type="compositionally biased region" description="Basic and acidic residues" evidence="1">
    <location>
        <begin position="13"/>
        <end position="30"/>
    </location>
</feature>